<proteinExistence type="inferred from homology"/>
<dbReference type="InterPro" id="IPR000407">
    <property type="entry name" value="GDA1_CD39_NTPase"/>
</dbReference>
<evidence type="ECO:0000256" key="4">
    <source>
        <dbReference type="PIRSR" id="PIRSR600407-2"/>
    </source>
</evidence>
<dbReference type="Gene3D" id="3.30.420.150">
    <property type="entry name" value="Exopolyphosphatase. Domain 2"/>
    <property type="match status" value="1"/>
</dbReference>
<evidence type="ECO:0000256" key="5">
    <source>
        <dbReference type="RuleBase" id="RU003833"/>
    </source>
</evidence>
<dbReference type="GO" id="GO:0017110">
    <property type="term" value="F:nucleoside diphosphate phosphatase activity"/>
    <property type="evidence" value="ECO:0007669"/>
    <property type="project" value="TreeGrafter"/>
</dbReference>
<dbReference type="Pfam" id="PF01150">
    <property type="entry name" value="GDA1_CD39"/>
    <property type="match status" value="1"/>
</dbReference>
<dbReference type="EMBL" id="LT934123">
    <property type="protein sequence ID" value="VAI71704.1"/>
    <property type="molecule type" value="Genomic_DNA"/>
</dbReference>
<keyword evidence="7" id="KW-1185">Reference proteome</keyword>
<evidence type="ECO:0000313" key="6">
    <source>
        <dbReference type="EMBL" id="VAI71704.1"/>
    </source>
</evidence>
<dbReference type="AlphaFoldDB" id="A0A9R0Z644"/>
<dbReference type="Gene3D" id="3.30.420.40">
    <property type="match status" value="1"/>
</dbReference>
<dbReference type="GO" id="GO:0005524">
    <property type="term" value="F:ATP binding"/>
    <property type="evidence" value="ECO:0007669"/>
    <property type="project" value="UniProtKB-KW"/>
</dbReference>
<keyword evidence="4" id="KW-0067">ATP-binding</keyword>
<evidence type="ECO:0000256" key="2">
    <source>
        <dbReference type="ARBA" id="ARBA00022801"/>
    </source>
</evidence>
<keyword evidence="2 5" id="KW-0378">Hydrolase</keyword>
<evidence type="ECO:0000256" key="1">
    <source>
        <dbReference type="ARBA" id="ARBA00009283"/>
    </source>
</evidence>
<evidence type="ECO:0000256" key="3">
    <source>
        <dbReference type="PIRSR" id="PIRSR600407-1"/>
    </source>
</evidence>
<accession>A0A9R0Z644</accession>
<dbReference type="OMA" id="SHEAEHY"/>
<comment type="similarity">
    <text evidence="1 5">Belongs to the GDA1/CD39 NTPase family.</text>
</comment>
<gene>
    <name evidence="6" type="ORF">TRITD_7Av1G051560</name>
</gene>
<dbReference type="Gramene" id="TRITD7Av1G051560.1">
    <property type="protein sequence ID" value="TRITD7Av1G051560.1"/>
    <property type="gene ID" value="TRITD7Av1G051560"/>
</dbReference>
<feature type="binding site" evidence="4">
    <location>
        <begin position="260"/>
        <end position="264"/>
    </location>
    <ligand>
        <name>ATP</name>
        <dbReference type="ChEBI" id="CHEBI:30616"/>
    </ligand>
</feature>
<name>A0A9R0Z644_TRITD</name>
<dbReference type="GO" id="GO:0016020">
    <property type="term" value="C:membrane"/>
    <property type="evidence" value="ECO:0007669"/>
    <property type="project" value="TreeGrafter"/>
</dbReference>
<dbReference type="PANTHER" id="PTHR11782:SF119">
    <property type="entry name" value="APYRASE"/>
    <property type="match status" value="1"/>
</dbReference>
<dbReference type="GO" id="GO:0009134">
    <property type="term" value="P:nucleoside diphosphate catabolic process"/>
    <property type="evidence" value="ECO:0007669"/>
    <property type="project" value="TreeGrafter"/>
</dbReference>
<protein>
    <recommendedName>
        <fullName evidence="8">Apyrase</fullName>
    </recommendedName>
</protein>
<evidence type="ECO:0000313" key="7">
    <source>
        <dbReference type="Proteomes" id="UP000324705"/>
    </source>
</evidence>
<dbReference type="PANTHER" id="PTHR11782">
    <property type="entry name" value="ADENOSINE/GUANOSINE DIPHOSPHATASE"/>
    <property type="match status" value="1"/>
</dbReference>
<organism evidence="6 7">
    <name type="scientific">Triticum turgidum subsp. durum</name>
    <name type="common">Durum wheat</name>
    <name type="synonym">Triticum durum</name>
    <dbReference type="NCBI Taxonomy" id="4567"/>
    <lineage>
        <taxon>Eukaryota</taxon>
        <taxon>Viridiplantae</taxon>
        <taxon>Streptophyta</taxon>
        <taxon>Embryophyta</taxon>
        <taxon>Tracheophyta</taxon>
        <taxon>Spermatophyta</taxon>
        <taxon>Magnoliopsida</taxon>
        <taxon>Liliopsida</taxon>
        <taxon>Poales</taxon>
        <taxon>Poaceae</taxon>
        <taxon>BOP clade</taxon>
        <taxon>Pooideae</taxon>
        <taxon>Triticodae</taxon>
        <taxon>Triticeae</taxon>
        <taxon>Triticinae</taxon>
        <taxon>Triticum</taxon>
    </lineage>
</organism>
<sequence length="512" mass="55377">MFHTKVAHFGLLSCAVGPRSHGQLNPGDAHVKVLAPPSHPFKSIPTRAIAVATTQQQLAMAHALGILLLLLLVSSSASSAFADAVLGRKAGVILEEPKLVATPGKYAVIFDAGSTGTRVHVFQFDKKMDLVEIGDDIELYAKVEPGLSSYAGRPQEAAKSIIPLLDKAKSTVPRWLMGETPVKLGATAGLRLIGDDKAEQILEAVRDVIHSKSKFQYNPSWINVIEGSQEGSYIWVALNYLLGKLGGDYVKTVGVIDLGGGSVQMTYAISSAAAAAAPIVSDGKEPYVTKEYLKGRNYNVYAYSYLHYGALASRVEIFKASNGPFNYCMLRGFNGKYTYNGEQYDAIAPPQGAAYVKCREDVTKALKLNAPCETKNCTFNGVWSGGGGAGLADLYITTSFYYTASQVGLIDSEASSAKTTPAAWRDAAEKICPLSFKEAKDAYPRVRAIDTPYICMDLIYQYSLLVDGFRLEPTKEIIVAEKVKYGEYFIEAAWPLGEAIEVVSSTNRLRDA</sequence>
<reference evidence="6 7" key="1">
    <citation type="submission" date="2017-09" db="EMBL/GenBank/DDBJ databases">
        <authorList>
            <consortium name="International Durum Wheat Genome Sequencing Consortium (IDWGSC)"/>
            <person name="Milanesi L."/>
        </authorList>
    </citation>
    <scope>NUCLEOTIDE SEQUENCE [LARGE SCALE GENOMIC DNA]</scope>
    <source>
        <strain evidence="7">cv. Svevo</strain>
    </source>
</reference>
<keyword evidence="4" id="KW-0547">Nucleotide-binding</keyword>
<feature type="active site" description="Proton acceptor" evidence="3">
    <location>
        <position position="230"/>
    </location>
</feature>
<evidence type="ECO:0008006" key="8">
    <source>
        <dbReference type="Google" id="ProtNLM"/>
    </source>
</evidence>
<dbReference type="PROSITE" id="PS01238">
    <property type="entry name" value="GDA1_CD39_NTPASE"/>
    <property type="match status" value="1"/>
</dbReference>
<dbReference type="Proteomes" id="UP000324705">
    <property type="component" value="Chromosome 7A"/>
</dbReference>